<dbReference type="SUPFAM" id="SSF54001">
    <property type="entry name" value="Cysteine proteinases"/>
    <property type="match status" value="1"/>
</dbReference>
<evidence type="ECO:0000256" key="11">
    <source>
        <dbReference type="RuleBase" id="RU363115"/>
    </source>
</evidence>
<dbReference type="PANTHER" id="PTHR22624:SF49">
    <property type="entry name" value="CYSTEINE PROTEASE"/>
    <property type="match status" value="1"/>
</dbReference>
<dbReference type="GO" id="GO:0019786">
    <property type="term" value="F:protein-phosphatidylethanolamide deconjugating activity"/>
    <property type="evidence" value="ECO:0007669"/>
    <property type="project" value="InterPro"/>
</dbReference>
<evidence type="ECO:0000259" key="12">
    <source>
        <dbReference type="Pfam" id="PF03416"/>
    </source>
</evidence>
<keyword evidence="8 11" id="KW-0653">Protein transport</keyword>
<evidence type="ECO:0000313" key="13">
    <source>
        <dbReference type="EMBL" id="OXU30109.1"/>
    </source>
</evidence>
<dbReference type="PANTHER" id="PTHR22624">
    <property type="entry name" value="CYSTEINE PROTEASE ATG4"/>
    <property type="match status" value="1"/>
</dbReference>
<comment type="subcellular location">
    <subcellularLocation>
        <location evidence="1 11">Cytoplasm</location>
    </subcellularLocation>
</comment>
<evidence type="ECO:0000256" key="9">
    <source>
        <dbReference type="ARBA" id="ARBA00023006"/>
    </source>
</evidence>
<organism evidence="13 14">
    <name type="scientific">Trichomalopsis sarcophagae</name>
    <dbReference type="NCBI Taxonomy" id="543379"/>
    <lineage>
        <taxon>Eukaryota</taxon>
        <taxon>Metazoa</taxon>
        <taxon>Ecdysozoa</taxon>
        <taxon>Arthropoda</taxon>
        <taxon>Hexapoda</taxon>
        <taxon>Insecta</taxon>
        <taxon>Pterygota</taxon>
        <taxon>Neoptera</taxon>
        <taxon>Endopterygota</taxon>
        <taxon>Hymenoptera</taxon>
        <taxon>Apocrita</taxon>
        <taxon>Proctotrupomorpha</taxon>
        <taxon>Chalcidoidea</taxon>
        <taxon>Pteromalidae</taxon>
        <taxon>Pteromalinae</taxon>
        <taxon>Trichomalopsis</taxon>
    </lineage>
</organism>
<keyword evidence="9 11" id="KW-0072">Autophagy</keyword>
<dbReference type="GO" id="GO:0004197">
    <property type="term" value="F:cysteine-type endopeptidase activity"/>
    <property type="evidence" value="ECO:0007669"/>
    <property type="project" value="TreeGrafter"/>
</dbReference>
<comment type="similarity">
    <text evidence="2 11">Belongs to the peptidase C54 family.</text>
</comment>
<dbReference type="GO" id="GO:0000045">
    <property type="term" value="P:autophagosome assembly"/>
    <property type="evidence" value="ECO:0007669"/>
    <property type="project" value="TreeGrafter"/>
</dbReference>
<evidence type="ECO:0000256" key="6">
    <source>
        <dbReference type="ARBA" id="ARBA00022801"/>
    </source>
</evidence>
<evidence type="ECO:0000256" key="1">
    <source>
        <dbReference type="ARBA" id="ARBA00004496"/>
    </source>
</evidence>
<keyword evidence="6 11" id="KW-0378">Hydrolase</keyword>
<dbReference type="STRING" id="543379.A0A232FI29"/>
<sequence>MFSNLFKCSGVNIPHETLISLPELIYTRITIMDNLFTQNSDESEDIPQTENSVWILGRKYNAKKDIDAIRRDIRSRLWFTYRKGFVPIGGFGSTFTSDKGWGCMLRCGQMVLGQALISLHLGRDWRWTPETRSSTYLNILRRFEDRRAAPYSIHQIALMGASEGKDVGQWFGPNTIAQVLKKLVVYDDWSSITIHVALDNTLVVNDVVQQCRVEGATTAEVDGEKPLKAPSQWKPLLLLIPLRLGLSEINPIYINGLKTSFQFPQSLGLIGGKPSHALYFIGYVGWYLQAQSDEVIFLDPHTTQRAGSVDQKSDDNEAEVDATYHCKIASRIPIIGMDPSVALCFFCATEKDFTSLCRLMQDELIANEKQPLFELCQERPASWSPAEDVAAEALGATASTWPTSDEGFELLG</sequence>
<gene>
    <name evidence="13" type="ORF">TSAR_003785</name>
</gene>
<evidence type="ECO:0000256" key="3">
    <source>
        <dbReference type="ARBA" id="ARBA00022448"/>
    </source>
</evidence>
<keyword evidence="3" id="KW-0813">Transport</keyword>
<keyword evidence="7" id="KW-0788">Thiol protease</keyword>
<evidence type="ECO:0000313" key="14">
    <source>
        <dbReference type="Proteomes" id="UP000215335"/>
    </source>
</evidence>
<comment type="caution">
    <text evidence="13">The sequence shown here is derived from an EMBL/GenBank/DDBJ whole genome shotgun (WGS) entry which is preliminary data.</text>
</comment>
<reference evidence="13 14" key="1">
    <citation type="journal article" date="2017" name="Curr. Biol.">
        <title>The Evolution of Venom by Co-option of Single-Copy Genes.</title>
        <authorList>
            <person name="Martinson E.O."/>
            <person name="Mrinalini"/>
            <person name="Kelkar Y.D."/>
            <person name="Chang C.H."/>
            <person name="Werren J.H."/>
        </authorList>
    </citation>
    <scope>NUCLEOTIDE SEQUENCE [LARGE SCALE GENOMIC DNA]</scope>
    <source>
        <strain evidence="13 14">Alberta</strain>
        <tissue evidence="13">Whole body</tissue>
    </source>
</reference>
<dbReference type="OrthoDB" id="2960936at2759"/>
<dbReference type="Proteomes" id="UP000215335">
    <property type="component" value="Unassembled WGS sequence"/>
</dbReference>
<dbReference type="GO" id="GO:0035973">
    <property type="term" value="P:aggrephagy"/>
    <property type="evidence" value="ECO:0007669"/>
    <property type="project" value="TreeGrafter"/>
</dbReference>
<keyword evidence="14" id="KW-1185">Reference proteome</keyword>
<dbReference type="InterPro" id="IPR005078">
    <property type="entry name" value="Peptidase_C54"/>
</dbReference>
<proteinExistence type="inferred from homology"/>
<evidence type="ECO:0000256" key="5">
    <source>
        <dbReference type="ARBA" id="ARBA00022670"/>
    </source>
</evidence>
<dbReference type="EMBL" id="NNAY01000193">
    <property type="protein sequence ID" value="OXU30109.1"/>
    <property type="molecule type" value="Genomic_DNA"/>
</dbReference>
<dbReference type="Pfam" id="PF03416">
    <property type="entry name" value="Peptidase_C54"/>
    <property type="match status" value="1"/>
</dbReference>
<dbReference type="AlphaFoldDB" id="A0A232FI29"/>
<dbReference type="InterPro" id="IPR046792">
    <property type="entry name" value="Peptidase_C54_cat"/>
</dbReference>
<keyword evidence="5 11" id="KW-0645">Protease</keyword>
<dbReference type="GO" id="GO:0000423">
    <property type="term" value="P:mitophagy"/>
    <property type="evidence" value="ECO:0007669"/>
    <property type="project" value="TreeGrafter"/>
</dbReference>
<dbReference type="EC" id="3.4.22.-" evidence="11"/>
<evidence type="ECO:0000256" key="10">
    <source>
        <dbReference type="ARBA" id="ARBA00029362"/>
    </source>
</evidence>
<dbReference type="GO" id="GO:0015031">
    <property type="term" value="P:protein transport"/>
    <property type="evidence" value="ECO:0007669"/>
    <property type="project" value="UniProtKB-KW"/>
</dbReference>
<dbReference type="InterPro" id="IPR038765">
    <property type="entry name" value="Papain-like_cys_pep_sf"/>
</dbReference>
<comment type="catalytic activity">
    <reaction evidence="10">
        <text>[protein]-C-terminal L-amino acid-glycyl-phosphatidylethanolamide + H2O = [protein]-C-terminal L-amino acid-glycine + a 1,2-diacyl-sn-glycero-3-phosphoethanolamine</text>
        <dbReference type="Rhea" id="RHEA:67548"/>
        <dbReference type="Rhea" id="RHEA-COMP:17323"/>
        <dbReference type="Rhea" id="RHEA-COMP:17324"/>
        <dbReference type="ChEBI" id="CHEBI:15377"/>
        <dbReference type="ChEBI" id="CHEBI:64612"/>
        <dbReference type="ChEBI" id="CHEBI:172940"/>
        <dbReference type="ChEBI" id="CHEBI:172941"/>
    </reaction>
    <physiologicalReaction direction="left-to-right" evidence="10">
        <dbReference type="Rhea" id="RHEA:67549"/>
    </physiologicalReaction>
</comment>
<accession>A0A232FI29</accession>
<name>A0A232FI29_9HYME</name>
<evidence type="ECO:0000256" key="2">
    <source>
        <dbReference type="ARBA" id="ARBA00010958"/>
    </source>
</evidence>
<dbReference type="GO" id="GO:0034727">
    <property type="term" value="P:piecemeal microautophagy of the nucleus"/>
    <property type="evidence" value="ECO:0007669"/>
    <property type="project" value="TreeGrafter"/>
</dbReference>
<comment type="function">
    <text evidence="11">Cysteine protease that plays a key role in autophagy by mediating both proteolytic activation and delipidation of ATG8 family proteins.</text>
</comment>
<evidence type="ECO:0000256" key="4">
    <source>
        <dbReference type="ARBA" id="ARBA00022490"/>
    </source>
</evidence>
<dbReference type="GO" id="GO:0005737">
    <property type="term" value="C:cytoplasm"/>
    <property type="evidence" value="ECO:0007669"/>
    <property type="project" value="UniProtKB-SubCell"/>
</dbReference>
<evidence type="ECO:0000256" key="7">
    <source>
        <dbReference type="ARBA" id="ARBA00022807"/>
    </source>
</evidence>
<keyword evidence="4 11" id="KW-0963">Cytoplasm</keyword>
<evidence type="ECO:0000256" key="8">
    <source>
        <dbReference type="ARBA" id="ARBA00022927"/>
    </source>
</evidence>
<dbReference type="GO" id="GO:0016485">
    <property type="term" value="P:protein processing"/>
    <property type="evidence" value="ECO:0007669"/>
    <property type="project" value="TreeGrafter"/>
</dbReference>
<feature type="domain" description="Peptidase C54 catalytic" evidence="12">
    <location>
        <begin position="67"/>
        <end position="358"/>
    </location>
</feature>
<protein>
    <recommendedName>
        <fullName evidence="11">Cysteine protease</fullName>
        <ecNumber evidence="11">3.4.22.-</ecNumber>
    </recommendedName>
</protein>